<dbReference type="PANTHER" id="PTHR21299">
    <property type="entry name" value="CYTIDYLATE KINASE/PANTOATE-BETA-ALANINE LIGASE"/>
    <property type="match status" value="1"/>
</dbReference>
<organism evidence="10 11">
    <name type="scientific">Eiseniibacteriota bacterium</name>
    <dbReference type="NCBI Taxonomy" id="2212470"/>
    <lineage>
        <taxon>Bacteria</taxon>
        <taxon>Candidatus Eiseniibacteriota</taxon>
    </lineage>
</organism>
<dbReference type="EMBL" id="JACRIW010000048">
    <property type="protein sequence ID" value="MBI5169318.1"/>
    <property type="molecule type" value="Genomic_DNA"/>
</dbReference>
<dbReference type="EC" id="2.7.4.25" evidence="8"/>
<evidence type="ECO:0000256" key="8">
    <source>
        <dbReference type="HAMAP-Rule" id="MF_00238"/>
    </source>
</evidence>
<evidence type="ECO:0000256" key="5">
    <source>
        <dbReference type="ARBA" id="ARBA00022840"/>
    </source>
</evidence>
<dbReference type="GO" id="GO:0015949">
    <property type="term" value="P:nucleobase-containing small molecule interconversion"/>
    <property type="evidence" value="ECO:0007669"/>
    <property type="project" value="TreeGrafter"/>
</dbReference>
<keyword evidence="2 8" id="KW-0808">Transferase</keyword>
<dbReference type="HAMAP" id="MF_00238">
    <property type="entry name" value="Cytidyl_kinase_type1"/>
    <property type="match status" value="1"/>
</dbReference>
<dbReference type="Proteomes" id="UP000696931">
    <property type="component" value="Unassembled WGS sequence"/>
</dbReference>
<keyword evidence="4 8" id="KW-0418">Kinase</keyword>
<evidence type="ECO:0000313" key="10">
    <source>
        <dbReference type="EMBL" id="MBI5169318.1"/>
    </source>
</evidence>
<evidence type="ECO:0000256" key="4">
    <source>
        <dbReference type="ARBA" id="ARBA00022777"/>
    </source>
</evidence>
<accession>A0A933W2X3</accession>
<dbReference type="InterPro" id="IPR003136">
    <property type="entry name" value="Cytidylate_kin"/>
</dbReference>
<evidence type="ECO:0000256" key="6">
    <source>
        <dbReference type="ARBA" id="ARBA00047615"/>
    </source>
</evidence>
<keyword evidence="3 8" id="KW-0547">Nucleotide-binding</keyword>
<feature type="domain" description="Cytidylate kinase" evidence="9">
    <location>
        <begin position="7"/>
        <end position="219"/>
    </location>
</feature>
<reference evidence="10" key="1">
    <citation type="submission" date="2020-07" db="EMBL/GenBank/DDBJ databases">
        <title>Huge and variable diversity of episymbiotic CPR bacteria and DPANN archaea in groundwater ecosystems.</title>
        <authorList>
            <person name="He C.Y."/>
            <person name="Keren R."/>
            <person name="Whittaker M."/>
            <person name="Farag I.F."/>
            <person name="Doudna J."/>
            <person name="Cate J.H.D."/>
            <person name="Banfield J.F."/>
        </authorList>
    </citation>
    <scope>NUCLEOTIDE SEQUENCE</scope>
    <source>
        <strain evidence="10">NC_groundwater_1813_Pr3_B-0.1um_71_17</strain>
    </source>
</reference>
<dbReference type="Pfam" id="PF02224">
    <property type="entry name" value="Cytidylate_kin"/>
    <property type="match status" value="1"/>
</dbReference>
<evidence type="ECO:0000256" key="1">
    <source>
        <dbReference type="ARBA" id="ARBA00009427"/>
    </source>
</evidence>
<protein>
    <recommendedName>
        <fullName evidence="8">Cytidylate kinase</fullName>
        <shortName evidence="8">CK</shortName>
        <ecNumber evidence="8">2.7.4.25</ecNumber>
    </recommendedName>
    <alternativeName>
        <fullName evidence="8">Cytidine monophosphate kinase</fullName>
        <shortName evidence="8">CMP kinase</shortName>
    </alternativeName>
</protein>
<proteinExistence type="inferred from homology"/>
<evidence type="ECO:0000259" key="9">
    <source>
        <dbReference type="Pfam" id="PF02224"/>
    </source>
</evidence>
<comment type="subcellular location">
    <subcellularLocation>
        <location evidence="8">Cytoplasm</location>
    </subcellularLocation>
</comment>
<keyword evidence="5 8" id="KW-0067">ATP-binding</keyword>
<keyword evidence="8" id="KW-0963">Cytoplasm</keyword>
<sequence length="231" mass="24944">MSVFVVVLDGPSAAGKSTTARAIAERLGLRYLDTGAFYRALALKVAQDGVRPDDADAVTEVAKRSAIDFSGSPSQAHVFLDGRDVSGEIRTPEVSEMASRVAAVPAVRRLMVEWQRAMAERGPLVGEGRDLGTIVFPDADVKIYLDADLETRAKRRCRELQARGIAVHLDDVREDLGRRDERDMNRPDSPLKAASDAIRVDSSGLDLEGQIAAVLEVVRRHPRCPASGAAG</sequence>
<dbReference type="SUPFAM" id="SSF52540">
    <property type="entry name" value="P-loop containing nucleoside triphosphate hydrolases"/>
    <property type="match status" value="1"/>
</dbReference>
<dbReference type="GO" id="GO:0005524">
    <property type="term" value="F:ATP binding"/>
    <property type="evidence" value="ECO:0007669"/>
    <property type="project" value="UniProtKB-UniRule"/>
</dbReference>
<evidence type="ECO:0000313" key="11">
    <source>
        <dbReference type="Proteomes" id="UP000696931"/>
    </source>
</evidence>
<dbReference type="NCBIfam" id="TIGR00017">
    <property type="entry name" value="cmk"/>
    <property type="match status" value="1"/>
</dbReference>
<comment type="catalytic activity">
    <reaction evidence="6 8">
        <text>dCMP + ATP = dCDP + ADP</text>
        <dbReference type="Rhea" id="RHEA:25094"/>
        <dbReference type="ChEBI" id="CHEBI:30616"/>
        <dbReference type="ChEBI" id="CHEBI:57566"/>
        <dbReference type="ChEBI" id="CHEBI:58593"/>
        <dbReference type="ChEBI" id="CHEBI:456216"/>
        <dbReference type="EC" id="2.7.4.25"/>
    </reaction>
</comment>
<dbReference type="GO" id="GO:0005829">
    <property type="term" value="C:cytosol"/>
    <property type="evidence" value="ECO:0007669"/>
    <property type="project" value="TreeGrafter"/>
</dbReference>
<dbReference type="CDD" id="cd02020">
    <property type="entry name" value="CMPK"/>
    <property type="match status" value="1"/>
</dbReference>
<dbReference type="InterPro" id="IPR011994">
    <property type="entry name" value="Cytidylate_kinase_dom"/>
</dbReference>
<comment type="similarity">
    <text evidence="1 8">Belongs to the cytidylate kinase family. Type 1 subfamily.</text>
</comment>
<comment type="caution">
    <text evidence="10">The sequence shown here is derived from an EMBL/GenBank/DDBJ whole genome shotgun (WGS) entry which is preliminary data.</text>
</comment>
<dbReference type="GO" id="GO:0036431">
    <property type="term" value="F:dCMP kinase activity"/>
    <property type="evidence" value="ECO:0007669"/>
    <property type="project" value="InterPro"/>
</dbReference>
<evidence type="ECO:0000256" key="7">
    <source>
        <dbReference type="ARBA" id="ARBA00048478"/>
    </source>
</evidence>
<name>A0A933W2X3_UNCEI</name>
<gene>
    <name evidence="8" type="primary">cmk</name>
    <name evidence="10" type="ORF">HZA61_07520</name>
</gene>
<evidence type="ECO:0000256" key="3">
    <source>
        <dbReference type="ARBA" id="ARBA00022741"/>
    </source>
</evidence>
<dbReference type="InterPro" id="IPR027417">
    <property type="entry name" value="P-loop_NTPase"/>
</dbReference>
<evidence type="ECO:0000256" key="2">
    <source>
        <dbReference type="ARBA" id="ARBA00022679"/>
    </source>
</evidence>
<dbReference type="AlphaFoldDB" id="A0A933W2X3"/>
<dbReference type="PANTHER" id="PTHR21299:SF2">
    <property type="entry name" value="CYTIDYLATE KINASE"/>
    <property type="match status" value="1"/>
</dbReference>
<dbReference type="GO" id="GO:0006220">
    <property type="term" value="P:pyrimidine nucleotide metabolic process"/>
    <property type="evidence" value="ECO:0007669"/>
    <property type="project" value="UniProtKB-UniRule"/>
</dbReference>
<comment type="catalytic activity">
    <reaction evidence="7 8">
        <text>CMP + ATP = CDP + ADP</text>
        <dbReference type="Rhea" id="RHEA:11600"/>
        <dbReference type="ChEBI" id="CHEBI:30616"/>
        <dbReference type="ChEBI" id="CHEBI:58069"/>
        <dbReference type="ChEBI" id="CHEBI:60377"/>
        <dbReference type="ChEBI" id="CHEBI:456216"/>
        <dbReference type="EC" id="2.7.4.25"/>
    </reaction>
</comment>
<dbReference type="Gene3D" id="3.40.50.300">
    <property type="entry name" value="P-loop containing nucleotide triphosphate hydrolases"/>
    <property type="match status" value="1"/>
</dbReference>
<feature type="binding site" evidence="8">
    <location>
        <begin position="10"/>
        <end position="18"/>
    </location>
    <ligand>
        <name>ATP</name>
        <dbReference type="ChEBI" id="CHEBI:30616"/>
    </ligand>
</feature>